<dbReference type="InterPro" id="IPR036477">
    <property type="entry name" value="Formyl_transf_N_sf"/>
</dbReference>
<feature type="site" description="Raises pKa of active site His" evidence="4">
    <location>
        <position position="144"/>
    </location>
</feature>
<dbReference type="HAMAP" id="MF_01930">
    <property type="entry name" value="PurN"/>
    <property type="match status" value="1"/>
</dbReference>
<feature type="binding site" evidence="4">
    <location>
        <begin position="12"/>
        <end position="14"/>
    </location>
    <ligand>
        <name>N(1)-(5-phospho-beta-D-ribosyl)glycinamide</name>
        <dbReference type="ChEBI" id="CHEBI:143788"/>
    </ligand>
</feature>
<gene>
    <name evidence="4" type="primary">purN</name>
    <name evidence="6" type="ORF">AL399_02030</name>
</gene>
<dbReference type="UniPathway" id="UPA00074">
    <property type="reaction ID" value="UER00126"/>
</dbReference>
<evidence type="ECO:0000313" key="7">
    <source>
        <dbReference type="Proteomes" id="UP000054172"/>
    </source>
</evidence>
<dbReference type="GO" id="GO:0006189">
    <property type="term" value="P:'de novo' IMP biosynthetic process"/>
    <property type="evidence" value="ECO:0007669"/>
    <property type="project" value="UniProtKB-UniRule"/>
</dbReference>
<comment type="caution">
    <text evidence="6">The sequence shown here is derived from an EMBL/GenBank/DDBJ whole genome shotgun (WGS) entry which is preliminary data.</text>
</comment>
<keyword evidence="7" id="KW-1185">Reference proteome</keyword>
<comment type="function">
    <text evidence="4">Catalyzes the transfer of a formyl group from 10-formyltetrahydrofolate to 5-phospho-ribosyl-glycinamide (GAR), producing 5-phospho-ribosyl-N-formylglycinamide (FGAR) and tetrahydrofolate.</text>
</comment>
<proteinExistence type="inferred from homology"/>
<comment type="catalytic activity">
    <reaction evidence="4">
        <text>N(1)-(5-phospho-beta-D-ribosyl)glycinamide + (6R)-10-formyltetrahydrofolate = N(2)-formyl-N(1)-(5-phospho-beta-D-ribosyl)glycinamide + (6S)-5,6,7,8-tetrahydrofolate + H(+)</text>
        <dbReference type="Rhea" id="RHEA:15053"/>
        <dbReference type="ChEBI" id="CHEBI:15378"/>
        <dbReference type="ChEBI" id="CHEBI:57453"/>
        <dbReference type="ChEBI" id="CHEBI:143788"/>
        <dbReference type="ChEBI" id="CHEBI:147286"/>
        <dbReference type="ChEBI" id="CHEBI:195366"/>
        <dbReference type="EC" id="2.1.2.2"/>
    </reaction>
</comment>
<comment type="caution">
    <text evidence="4">Lacks conserved residue(s) required for the propagation of feature annotation.</text>
</comment>
<evidence type="ECO:0000313" key="6">
    <source>
        <dbReference type="EMBL" id="KQM09408.1"/>
    </source>
</evidence>
<evidence type="ECO:0000256" key="1">
    <source>
        <dbReference type="ARBA" id="ARBA00005054"/>
    </source>
</evidence>
<feature type="binding site" evidence="4">
    <location>
        <position position="101"/>
    </location>
    <ligand>
        <name>(6R)-10-formyltetrahydrofolate</name>
        <dbReference type="ChEBI" id="CHEBI:195366"/>
    </ligand>
</feature>
<name>A0A0Q4B8L3_9BACT</name>
<feature type="binding site" evidence="4">
    <location>
        <position position="58"/>
    </location>
    <ligand>
        <name>(6R)-10-formyltetrahydrofolate</name>
        <dbReference type="ChEBI" id="CHEBI:195366"/>
    </ligand>
</feature>
<dbReference type="Gene3D" id="3.40.50.170">
    <property type="entry name" value="Formyl transferase, N-terminal domain"/>
    <property type="match status" value="1"/>
</dbReference>
<evidence type="ECO:0000256" key="2">
    <source>
        <dbReference type="ARBA" id="ARBA00022679"/>
    </source>
</evidence>
<sequence length="191" mass="20963">MRNIVIFASGNGTNAQRLIEHFRDRKDVRIALLVSDNPQAFALRRAKQAGVETMVVKRSQLGTEEFIGELKSRGIGLIVLAGFLGLIPKALIEAFPRRIVNLHPALLPKFGGKGMYGRHVHEAVLAAGERESGITIHLIDEHYDQGVMLLQAATEVLPGDTPESLAERIHALEYECLPLCIDSLVPGIEDL</sequence>
<accession>A0A0Q4B8L3</accession>
<dbReference type="SUPFAM" id="SSF53328">
    <property type="entry name" value="Formyltransferase"/>
    <property type="match status" value="1"/>
</dbReference>
<dbReference type="GO" id="GO:0005829">
    <property type="term" value="C:cytosol"/>
    <property type="evidence" value="ECO:0007669"/>
    <property type="project" value="TreeGrafter"/>
</dbReference>
<comment type="pathway">
    <text evidence="1 4">Purine metabolism; IMP biosynthesis via de novo pathway; N(2)-formyl-N(1)-(5-phospho-D-ribosyl)glycinamide from N(1)-(5-phospho-D-ribosyl)glycinamide (10-formyl THF route): step 1/1.</text>
</comment>
<comment type="similarity">
    <text evidence="4">Belongs to the GART family.</text>
</comment>
<evidence type="ECO:0000256" key="3">
    <source>
        <dbReference type="ARBA" id="ARBA00022755"/>
    </source>
</evidence>
<dbReference type="PANTHER" id="PTHR43369:SF2">
    <property type="entry name" value="PHOSPHORIBOSYLGLYCINAMIDE FORMYLTRANSFERASE"/>
    <property type="match status" value="1"/>
</dbReference>
<dbReference type="PANTHER" id="PTHR43369">
    <property type="entry name" value="PHOSPHORIBOSYLGLYCINAMIDE FORMYLTRANSFERASE"/>
    <property type="match status" value="1"/>
</dbReference>
<protein>
    <recommendedName>
        <fullName evidence="4">Phosphoribosylglycinamide formyltransferase</fullName>
        <ecNumber evidence="4">2.1.2.2</ecNumber>
    </recommendedName>
    <alternativeName>
        <fullName evidence="4">5'-phosphoribosylglycinamide transformylase</fullName>
    </alternativeName>
    <alternativeName>
        <fullName evidence="4">GAR transformylase</fullName>
        <shortName evidence="4">GART</shortName>
    </alternativeName>
</protein>
<dbReference type="AlphaFoldDB" id="A0A0Q4B8L3"/>
<dbReference type="PATRIC" id="fig|1702214.3.peg.88"/>
<dbReference type="InterPro" id="IPR002376">
    <property type="entry name" value="Formyl_transf_N"/>
</dbReference>
<organism evidence="6 7">
    <name type="scientific">Candidatus [Bacteroides] periocalifornicus</name>
    <dbReference type="NCBI Taxonomy" id="1702214"/>
    <lineage>
        <taxon>Bacteria</taxon>
        <taxon>Pseudomonadati</taxon>
        <taxon>Bacteroidota</taxon>
    </lineage>
</organism>
<dbReference type="NCBIfam" id="TIGR00639">
    <property type="entry name" value="PurN"/>
    <property type="match status" value="1"/>
</dbReference>
<dbReference type="InterPro" id="IPR004607">
    <property type="entry name" value="GART"/>
</dbReference>
<dbReference type="EMBL" id="LIIK01000006">
    <property type="protein sequence ID" value="KQM09408.1"/>
    <property type="molecule type" value="Genomic_DNA"/>
</dbReference>
<evidence type="ECO:0000259" key="5">
    <source>
        <dbReference type="Pfam" id="PF00551"/>
    </source>
</evidence>
<reference evidence="6" key="1">
    <citation type="submission" date="2015-08" db="EMBL/GenBank/DDBJ databases">
        <title>Candidatus Bacteriodes Periocalifornicus.</title>
        <authorList>
            <person name="McLean J.S."/>
            <person name="Kelley S."/>
        </authorList>
    </citation>
    <scope>NUCLEOTIDE SEQUENCE [LARGE SCALE GENOMIC DNA]</scope>
    <source>
        <strain evidence="6">12B</strain>
    </source>
</reference>
<keyword evidence="2 4" id="KW-0808">Transferase</keyword>
<feature type="active site" description="Proton donor" evidence="4">
    <location>
        <position position="103"/>
    </location>
</feature>
<dbReference type="Proteomes" id="UP000054172">
    <property type="component" value="Unassembled WGS sequence"/>
</dbReference>
<evidence type="ECO:0000256" key="4">
    <source>
        <dbReference type="HAMAP-Rule" id="MF_01930"/>
    </source>
</evidence>
<feature type="domain" description="Formyl transferase N-terminal" evidence="5">
    <location>
        <begin position="3"/>
        <end position="179"/>
    </location>
</feature>
<dbReference type="STRING" id="1702214.AL399_02030"/>
<dbReference type="GO" id="GO:0004644">
    <property type="term" value="F:phosphoribosylglycinamide formyltransferase activity"/>
    <property type="evidence" value="ECO:0007669"/>
    <property type="project" value="UniProtKB-UniRule"/>
</dbReference>
<dbReference type="CDD" id="cd08645">
    <property type="entry name" value="FMT_core_GART"/>
    <property type="match status" value="1"/>
</dbReference>
<keyword evidence="3 4" id="KW-0658">Purine biosynthesis</keyword>
<dbReference type="Pfam" id="PF00551">
    <property type="entry name" value="Formyl_trans_N"/>
    <property type="match status" value="1"/>
</dbReference>
<dbReference type="EC" id="2.1.2.2" evidence="4"/>